<dbReference type="Proteomes" id="UP000886998">
    <property type="component" value="Unassembled WGS sequence"/>
</dbReference>
<dbReference type="AlphaFoldDB" id="A0A8X6X3H3"/>
<evidence type="ECO:0000313" key="2">
    <source>
        <dbReference type="Proteomes" id="UP000886998"/>
    </source>
</evidence>
<proteinExistence type="predicted"/>
<reference evidence="1" key="1">
    <citation type="submission" date="2020-08" db="EMBL/GenBank/DDBJ databases">
        <title>Multicomponent nature underlies the extraordinary mechanical properties of spider dragline silk.</title>
        <authorList>
            <person name="Kono N."/>
            <person name="Nakamura H."/>
            <person name="Mori M."/>
            <person name="Yoshida Y."/>
            <person name="Ohtoshi R."/>
            <person name="Malay A.D."/>
            <person name="Moran D.A.P."/>
            <person name="Tomita M."/>
            <person name="Numata K."/>
            <person name="Arakawa K."/>
        </authorList>
    </citation>
    <scope>NUCLEOTIDE SEQUENCE</scope>
</reference>
<protein>
    <submittedName>
        <fullName evidence="1">Uncharacterized protein</fullName>
    </submittedName>
</protein>
<evidence type="ECO:0000313" key="1">
    <source>
        <dbReference type="EMBL" id="GFY46327.1"/>
    </source>
</evidence>
<accession>A0A8X6X3H3</accession>
<gene>
    <name evidence="1" type="primary">AVEN_25597_1</name>
    <name evidence="1" type="ORF">TNIN_316991</name>
</gene>
<dbReference type="EMBL" id="BMAV01005319">
    <property type="protein sequence ID" value="GFY46327.1"/>
    <property type="molecule type" value="Genomic_DNA"/>
</dbReference>
<comment type="caution">
    <text evidence="1">The sequence shown here is derived from an EMBL/GenBank/DDBJ whole genome shotgun (WGS) entry which is preliminary data.</text>
</comment>
<name>A0A8X6X3H3_9ARAC</name>
<organism evidence="1 2">
    <name type="scientific">Trichonephila inaurata madagascariensis</name>
    <dbReference type="NCBI Taxonomy" id="2747483"/>
    <lineage>
        <taxon>Eukaryota</taxon>
        <taxon>Metazoa</taxon>
        <taxon>Ecdysozoa</taxon>
        <taxon>Arthropoda</taxon>
        <taxon>Chelicerata</taxon>
        <taxon>Arachnida</taxon>
        <taxon>Araneae</taxon>
        <taxon>Araneomorphae</taxon>
        <taxon>Entelegynae</taxon>
        <taxon>Araneoidea</taxon>
        <taxon>Nephilidae</taxon>
        <taxon>Trichonephila</taxon>
        <taxon>Trichonephila inaurata</taxon>
    </lineage>
</organism>
<dbReference type="OrthoDB" id="6434514at2759"/>
<sequence>MLDYIFLRMPNYESFIYKSVPKVIFSVHSPFIRDNPRILEKELKFGRGYAIDVSLKEEHLLQHPYPTDCTDYNDLWRKNNKTGARSQEVGFSILFIFVSGMNSCCKLKKCFRIFLVRYARRNAQTPSRNSVGNALHFGKT</sequence>
<keyword evidence="2" id="KW-1185">Reference proteome</keyword>